<name>A0AAV4RUE8_9ARAC</name>
<dbReference type="InterPro" id="IPR036397">
    <property type="entry name" value="RNaseH_sf"/>
</dbReference>
<reference evidence="1 2" key="1">
    <citation type="submission" date="2021-06" db="EMBL/GenBank/DDBJ databases">
        <title>Caerostris darwini draft genome.</title>
        <authorList>
            <person name="Kono N."/>
            <person name="Arakawa K."/>
        </authorList>
    </citation>
    <scope>NUCLEOTIDE SEQUENCE [LARGE SCALE GENOMIC DNA]</scope>
</reference>
<comment type="caution">
    <text evidence="1">The sequence shown here is derived from an EMBL/GenBank/DDBJ whole genome shotgun (WGS) entry which is preliminary data.</text>
</comment>
<organism evidence="1 2">
    <name type="scientific">Caerostris darwini</name>
    <dbReference type="NCBI Taxonomy" id="1538125"/>
    <lineage>
        <taxon>Eukaryota</taxon>
        <taxon>Metazoa</taxon>
        <taxon>Ecdysozoa</taxon>
        <taxon>Arthropoda</taxon>
        <taxon>Chelicerata</taxon>
        <taxon>Arachnida</taxon>
        <taxon>Araneae</taxon>
        <taxon>Araneomorphae</taxon>
        <taxon>Entelegynae</taxon>
        <taxon>Araneoidea</taxon>
        <taxon>Araneidae</taxon>
        <taxon>Caerostris</taxon>
    </lineage>
</organism>
<dbReference type="Gene3D" id="3.30.420.10">
    <property type="entry name" value="Ribonuclease H-like superfamily/Ribonuclease H"/>
    <property type="match status" value="1"/>
</dbReference>
<dbReference type="InterPro" id="IPR052709">
    <property type="entry name" value="Transposase-MT_Hybrid"/>
</dbReference>
<gene>
    <name evidence="1" type="ORF">CDAR_163751</name>
</gene>
<dbReference type="Proteomes" id="UP001054837">
    <property type="component" value="Unassembled WGS sequence"/>
</dbReference>
<sequence>MRPNFHRFASTKQAGSVPEGSFHWVQLSYQPYSPTEAPTDYDVNQSLKNWQTNKVYDDFDNLVADVKAWIASKNRDFFARGIDRLPSKWEAIIEVDCDNAPD</sequence>
<dbReference type="PANTHER" id="PTHR46060">
    <property type="entry name" value="MARINER MOS1 TRANSPOSASE-LIKE PROTEIN"/>
    <property type="match status" value="1"/>
</dbReference>
<keyword evidence="2" id="KW-1185">Reference proteome</keyword>
<evidence type="ECO:0000313" key="1">
    <source>
        <dbReference type="EMBL" id="GIY24309.1"/>
    </source>
</evidence>
<dbReference type="GO" id="GO:0003676">
    <property type="term" value="F:nucleic acid binding"/>
    <property type="evidence" value="ECO:0007669"/>
    <property type="project" value="InterPro"/>
</dbReference>
<dbReference type="EMBL" id="BPLQ01006661">
    <property type="protein sequence ID" value="GIY24309.1"/>
    <property type="molecule type" value="Genomic_DNA"/>
</dbReference>
<accession>A0AAV4RUE8</accession>
<dbReference type="PANTHER" id="PTHR46060:SF3">
    <property type="entry name" value="PROTEIN GVQW3"/>
    <property type="match status" value="1"/>
</dbReference>
<protein>
    <submittedName>
        <fullName evidence="1">Uncharacterized protein</fullName>
    </submittedName>
</protein>
<proteinExistence type="predicted"/>
<dbReference type="AlphaFoldDB" id="A0AAV4RUE8"/>
<evidence type="ECO:0000313" key="2">
    <source>
        <dbReference type="Proteomes" id="UP001054837"/>
    </source>
</evidence>